<keyword evidence="2 4" id="KW-0378">Hydrolase</keyword>
<dbReference type="NCBIfam" id="TIGR00666">
    <property type="entry name" value="PBP4"/>
    <property type="match status" value="1"/>
</dbReference>
<evidence type="ECO:0000313" key="5">
    <source>
        <dbReference type="Proteomes" id="UP000435036"/>
    </source>
</evidence>
<accession>A0A6N8KZP7</accession>
<keyword evidence="4" id="KW-0645">Protease</keyword>
<dbReference type="Gene3D" id="3.50.80.20">
    <property type="entry name" value="D-Ala-D-Ala carboxypeptidase C, peptidase S13"/>
    <property type="match status" value="1"/>
</dbReference>
<dbReference type="EMBL" id="WSQA01000004">
    <property type="protein sequence ID" value="MVZ61681.1"/>
    <property type="molecule type" value="Genomic_DNA"/>
</dbReference>
<dbReference type="PANTHER" id="PTHR30023">
    <property type="entry name" value="D-ALANYL-D-ALANINE CARBOXYPEPTIDASE"/>
    <property type="match status" value="1"/>
</dbReference>
<feature type="signal peptide" evidence="3">
    <location>
        <begin position="1"/>
        <end position="24"/>
    </location>
</feature>
<dbReference type="EC" id="3.4.16.4" evidence="4"/>
<comment type="similarity">
    <text evidence="1">Belongs to the peptidase S13 family.</text>
</comment>
<dbReference type="InterPro" id="IPR012338">
    <property type="entry name" value="Beta-lactam/transpept-like"/>
</dbReference>
<dbReference type="PANTHER" id="PTHR30023:SF0">
    <property type="entry name" value="PENICILLIN-SENSITIVE CARBOXYPEPTIDASE A"/>
    <property type="match status" value="1"/>
</dbReference>
<name>A0A6N8KZP7_9SPHI</name>
<reference evidence="4 5" key="1">
    <citation type="submission" date="2019-12" db="EMBL/GenBank/DDBJ databases">
        <authorList>
            <person name="Dong K."/>
        </authorList>
    </citation>
    <scope>NUCLEOTIDE SEQUENCE [LARGE SCALE GENOMIC DNA]</scope>
    <source>
        <strain evidence="4 5">JCM 31225</strain>
    </source>
</reference>
<keyword evidence="3" id="KW-0732">Signal</keyword>
<dbReference type="OrthoDB" id="9802627at2"/>
<dbReference type="GO" id="GO:0006508">
    <property type="term" value="P:proteolysis"/>
    <property type="evidence" value="ECO:0007669"/>
    <property type="project" value="InterPro"/>
</dbReference>
<organism evidence="4 5">
    <name type="scientific">Sphingobacterium humi</name>
    <dbReference type="NCBI Taxonomy" id="1796905"/>
    <lineage>
        <taxon>Bacteria</taxon>
        <taxon>Pseudomonadati</taxon>
        <taxon>Bacteroidota</taxon>
        <taxon>Sphingobacteriia</taxon>
        <taxon>Sphingobacteriales</taxon>
        <taxon>Sphingobacteriaceae</taxon>
        <taxon>Sphingobacterium</taxon>
    </lineage>
</organism>
<dbReference type="GO" id="GO:0000270">
    <property type="term" value="P:peptidoglycan metabolic process"/>
    <property type="evidence" value="ECO:0007669"/>
    <property type="project" value="TreeGrafter"/>
</dbReference>
<evidence type="ECO:0000256" key="2">
    <source>
        <dbReference type="ARBA" id="ARBA00022801"/>
    </source>
</evidence>
<dbReference type="GO" id="GO:0009002">
    <property type="term" value="F:serine-type D-Ala-D-Ala carboxypeptidase activity"/>
    <property type="evidence" value="ECO:0007669"/>
    <property type="project" value="UniProtKB-EC"/>
</dbReference>
<keyword evidence="4" id="KW-0121">Carboxypeptidase</keyword>
<dbReference type="Gene3D" id="3.40.710.10">
    <property type="entry name" value="DD-peptidase/beta-lactamase superfamily"/>
    <property type="match status" value="2"/>
</dbReference>
<proteinExistence type="inferred from homology"/>
<comment type="caution">
    <text evidence="4">The sequence shown here is derived from an EMBL/GenBank/DDBJ whole genome shotgun (WGS) entry which is preliminary data.</text>
</comment>
<dbReference type="InterPro" id="IPR000667">
    <property type="entry name" value="Peptidase_S13"/>
</dbReference>
<sequence>MRRIFSCLCLSAFLLVGGIETTVAQTAKTKIQNAYQQFKGASAMTNGQASLTVINAKTGEIVFEDNSKVGLPTASTLKVMTSITALDLLGPDYTFPTSLYYTGTIDSIGTLHGDIIIEGSGDPTLGSDRYAEHNAETLLNKWRTAIVELGVKQIEGRIIADDSKYKGNQVPGTWMWTDMGNYYGAGISSLNWKENKLEVQFTPGRPGSMTQLASHNVPPFYQLVNEVSTGANQSGDNVYGYAAPYSDIIYLRGTYGADLKKTIELSSPDPALVLAYDLSKALLTDSIIVADSLISTASLLKIQGEPQTWNQGKQKLLTVQSPKLIDIVHWFNQKSINLYGEALLKVIGGISANKFETEEAASLVAKYWENKLKIPVGEIKTYDGSGLSPQNRVTSNALARIMQYAKGRPWYQGFLKSLPTINGTSMKSGTIGGTLGYTGYQKAADGQEYTFSLLINNYHGGAGRMRQQMFKLLDVLK</sequence>
<keyword evidence="5" id="KW-1185">Reference proteome</keyword>
<gene>
    <name evidence="4" type="primary">dacB</name>
    <name evidence="4" type="ORF">GQF63_06585</name>
</gene>
<evidence type="ECO:0000256" key="1">
    <source>
        <dbReference type="ARBA" id="ARBA00006096"/>
    </source>
</evidence>
<dbReference type="Proteomes" id="UP000435036">
    <property type="component" value="Unassembled WGS sequence"/>
</dbReference>
<protein>
    <submittedName>
        <fullName evidence="4">D-alanyl-D-alanine carboxypeptidase/D-alanyl-D-alanine-endopeptidase</fullName>
        <ecNumber evidence="4">3.4.16.4</ecNumber>
    </submittedName>
</protein>
<dbReference type="Pfam" id="PF02113">
    <property type="entry name" value="Peptidase_S13"/>
    <property type="match status" value="1"/>
</dbReference>
<dbReference type="PRINTS" id="PR00922">
    <property type="entry name" value="DADACBPTASE3"/>
</dbReference>
<dbReference type="AlphaFoldDB" id="A0A6N8KZP7"/>
<dbReference type="SUPFAM" id="SSF56601">
    <property type="entry name" value="beta-lactamase/transpeptidase-like"/>
    <property type="match status" value="1"/>
</dbReference>
<evidence type="ECO:0000256" key="3">
    <source>
        <dbReference type="SAM" id="SignalP"/>
    </source>
</evidence>
<feature type="chain" id="PRO_5026724894" evidence="3">
    <location>
        <begin position="25"/>
        <end position="477"/>
    </location>
</feature>
<evidence type="ECO:0000313" key="4">
    <source>
        <dbReference type="EMBL" id="MVZ61681.1"/>
    </source>
</evidence>
<dbReference type="RefSeq" id="WP_160368426.1">
    <property type="nucleotide sequence ID" value="NZ_WSQA01000004.1"/>
</dbReference>